<evidence type="ECO:0000313" key="3">
    <source>
        <dbReference type="Proteomes" id="UP000381693"/>
    </source>
</evidence>
<proteinExistence type="predicted"/>
<reference evidence="2" key="1">
    <citation type="submission" date="2019-09" db="EMBL/GenBank/DDBJ databases">
        <authorList>
            <person name="Cremers G."/>
        </authorList>
    </citation>
    <scope>NUCLEOTIDE SEQUENCE [LARGE SCALE GENOMIC DNA]</scope>
    <source>
        <strain evidence="2">3B</strain>
    </source>
</reference>
<keyword evidence="3" id="KW-1185">Reference proteome</keyword>
<accession>A0A5E6M8F6</accession>
<keyword evidence="1" id="KW-1133">Transmembrane helix</keyword>
<dbReference type="AlphaFoldDB" id="A0A5E6M8F6"/>
<sequence length="74" mass="8441">MQADKLWALLASRRLAPGNHTPMVQNPQWPPHEDGKERRILRSLLLFAFLLLAITIIQFLLGLLVALGFRIRAL</sequence>
<feature type="transmembrane region" description="Helical" evidence="1">
    <location>
        <begin position="44"/>
        <end position="69"/>
    </location>
</feature>
<name>A0A5E6M8F6_9BACT</name>
<organism evidence="2 3">
    <name type="scientific">Methylacidimicrobium cyclopophantes</name>
    <dbReference type="NCBI Taxonomy" id="1041766"/>
    <lineage>
        <taxon>Bacteria</taxon>
        <taxon>Pseudomonadati</taxon>
        <taxon>Verrucomicrobiota</taxon>
        <taxon>Methylacidimicrobium</taxon>
    </lineage>
</organism>
<evidence type="ECO:0000313" key="2">
    <source>
        <dbReference type="EMBL" id="VVM05446.1"/>
    </source>
</evidence>
<keyword evidence="1" id="KW-0812">Transmembrane</keyword>
<comment type="caution">
    <text evidence="2">The sequence shown here is derived from an EMBL/GenBank/DDBJ whole genome shotgun (WGS) entry which is preliminary data.</text>
</comment>
<dbReference type="Proteomes" id="UP000381693">
    <property type="component" value="Unassembled WGS sequence"/>
</dbReference>
<dbReference type="EMBL" id="CABFUZ020000088">
    <property type="protein sequence ID" value="VVM05446.1"/>
    <property type="molecule type" value="Genomic_DNA"/>
</dbReference>
<gene>
    <name evidence="2" type="ORF">MAMC_00590</name>
</gene>
<evidence type="ECO:0000256" key="1">
    <source>
        <dbReference type="SAM" id="Phobius"/>
    </source>
</evidence>
<keyword evidence="1" id="KW-0472">Membrane</keyword>
<protein>
    <submittedName>
        <fullName evidence="2">Uncharacterized protein</fullName>
    </submittedName>
</protein>